<feature type="domain" description="Homing endonuclease LAGLIDADG" evidence="1">
    <location>
        <begin position="12"/>
        <end position="50"/>
    </location>
</feature>
<evidence type="ECO:0000313" key="2">
    <source>
        <dbReference type="EMBL" id="OGE29258.1"/>
    </source>
</evidence>
<dbReference type="InterPro" id="IPR027434">
    <property type="entry name" value="Homing_endonucl"/>
</dbReference>
<evidence type="ECO:0000259" key="1">
    <source>
        <dbReference type="Pfam" id="PF14528"/>
    </source>
</evidence>
<evidence type="ECO:0000313" key="3">
    <source>
        <dbReference type="Proteomes" id="UP000177555"/>
    </source>
</evidence>
<dbReference type="Gene3D" id="3.10.28.10">
    <property type="entry name" value="Homing endonucleases"/>
    <property type="match status" value="1"/>
</dbReference>
<name>A0A1F5JL36_9BACT</name>
<dbReference type="AlphaFoldDB" id="A0A1F5JL36"/>
<gene>
    <name evidence="2" type="ORF">A2867_05225</name>
</gene>
<dbReference type="SUPFAM" id="SSF55608">
    <property type="entry name" value="Homing endonucleases"/>
    <property type="match status" value="2"/>
</dbReference>
<comment type="caution">
    <text evidence="2">The sequence shown here is derived from an EMBL/GenBank/DDBJ whole genome shotgun (WGS) entry which is preliminary data.</text>
</comment>
<feature type="domain" description="Homing endonuclease LAGLIDADG" evidence="1">
    <location>
        <begin position="108"/>
        <end position="190"/>
    </location>
</feature>
<dbReference type="Proteomes" id="UP000177555">
    <property type="component" value="Unassembled WGS sequence"/>
</dbReference>
<dbReference type="Pfam" id="PF14528">
    <property type="entry name" value="LAGLIDADG_3"/>
    <property type="match status" value="2"/>
</dbReference>
<accession>A0A1F5JL36</accession>
<sequence>MININRIESADLWYVVGYIATDGYLSIDGRHINITSKDRDHLYKIRSALKLDNKIGRKSRVAHDEKRFSQLQFGDVKFYRFLKGLGLVSRKSLTLGPLNIDDKFFKDFFRGVIDGDGNISTWIHRTNHNRQWCLRIYSASKVFIEWLNNRVNQEFGIKGRLYSKKDKDRDNFIYLLKFGKLSALKILKRIYYDKSLFLERKFLQAQLCLQEGQKNGKLYT</sequence>
<dbReference type="GO" id="GO:0004519">
    <property type="term" value="F:endonuclease activity"/>
    <property type="evidence" value="ECO:0007669"/>
    <property type="project" value="InterPro"/>
</dbReference>
<dbReference type="InterPro" id="IPR004860">
    <property type="entry name" value="LAGLIDADG_dom"/>
</dbReference>
<dbReference type="EMBL" id="MFCP01000008">
    <property type="protein sequence ID" value="OGE29258.1"/>
    <property type="molecule type" value="Genomic_DNA"/>
</dbReference>
<proteinExistence type="predicted"/>
<organism evidence="2 3">
    <name type="scientific">Candidatus Daviesbacteria bacterium RIFCSPHIGHO2_01_FULL_40_11</name>
    <dbReference type="NCBI Taxonomy" id="1797762"/>
    <lineage>
        <taxon>Bacteria</taxon>
        <taxon>Candidatus Daviesiibacteriota</taxon>
    </lineage>
</organism>
<reference evidence="2 3" key="1">
    <citation type="journal article" date="2016" name="Nat. Commun.">
        <title>Thousands of microbial genomes shed light on interconnected biogeochemical processes in an aquifer system.</title>
        <authorList>
            <person name="Anantharaman K."/>
            <person name="Brown C.T."/>
            <person name="Hug L.A."/>
            <person name="Sharon I."/>
            <person name="Castelle C.J."/>
            <person name="Probst A.J."/>
            <person name="Thomas B.C."/>
            <person name="Singh A."/>
            <person name="Wilkins M.J."/>
            <person name="Karaoz U."/>
            <person name="Brodie E.L."/>
            <person name="Williams K.H."/>
            <person name="Hubbard S.S."/>
            <person name="Banfield J.F."/>
        </authorList>
    </citation>
    <scope>NUCLEOTIDE SEQUENCE [LARGE SCALE GENOMIC DNA]</scope>
</reference>
<protein>
    <recommendedName>
        <fullName evidence="1">Homing endonuclease LAGLIDADG domain-containing protein</fullName>
    </recommendedName>
</protein>